<evidence type="ECO:0000313" key="2">
    <source>
        <dbReference type="EMBL" id="OAE35857.1"/>
    </source>
</evidence>
<feature type="compositionally biased region" description="Polar residues" evidence="1">
    <location>
        <begin position="1"/>
        <end position="10"/>
    </location>
</feature>
<name>A0A176WRV4_MARPO</name>
<dbReference type="EMBL" id="LVLJ01000053">
    <property type="protein sequence ID" value="OAE35857.1"/>
    <property type="molecule type" value="Genomic_DNA"/>
</dbReference>
<feature type="region of interest" description="Disordered" evidence="1">
    <location>
        <begin position="1"/>
        <end position="35"/>
    </location>
</feature>
<dbReference type="Proteomes" id="UP000077202">
    <property type="component" value="Unassembled WGS sequence"/>
</dbReference>
<dbReference type="AlphaFoldDB" id="A0A176WRV4"/>
<proteinExistence type="predicted"/>
<gene>
    <name evidence="2" type="ORF">AXG93_4346s1020</name>
</gene>
<evidence type="ECO:0000256" key="1">
    <source>
        <dbReference type="SAM" id="MobiDB-lite"/>
    </source>
</evidence>
<keyword evidence="3" id="KW-1185">Reference proteome</keyword>
<organism evidence="2 3">
    <name type="scientific">Marchantia polymorpha subsp. ruderalis</name>
    <dbReference type="NCBI Taxonomy" id="1480154"/>
    <lineage>
        <taxon>Eukaryota</taxon>
        <taxon>Viridiplantae</taxon>
        <taxon>Streptophyta</taxon>
        <taxon>Embryophyta</taxon>
        <taxon>Marchantiophyta</taxon>
        <taxon>Marchantiopsida</taxon>
        <taxon>Marchantiidae</taxon>
        <taxon>Marchantiales</taxon>
        <taxon>Marchantiaceae</taxon>
        <taxon>Marchantia</taxon>
    </lineage>
</organism>
<sequence length="92" mass="10149">MENSVTSDGSLSMPKSLRYPDSLSTGRPLTSELESPAQCSNLKQAHLQSQDAIFRQANAAMAGERADLRHKQDSDAPGIVLIFFFFFFKVVV</sequence>
<protein>
    <submittedName>
        <fullName evidence="2">Uncharacterized protein</fullName>
    </submittedName>
</protein>
<comment type="caution">
    <text evidence="2">The sequence shown here is derived from an EMBL/GenBank/DDBJ whole genome shotgun (WGS) entry which is preliminary data.</text>
</comment>
<reference evidence="2" key="1">
    <citation type="submission" date="2016-03" db="EMBL/GenBank/DDBJ databases">
        <title>Mechanisms controlling the formation of the plant cell surface in tip-growing cells are functionally conserved among land plants.</title>
        <authorList>
            <person name="Honkanen S."/>
            <person name="Jones V.A."/>
            <person name="Morieri G."/>
            <person name="Champion C."/>
            <person name="Hetherington A.J."/>
            <person name="Kelly S."/>
            <person name="Saint-Marcoux D."/>
            <person name="Proust H."/>
            <person name="Prescott H."/>
            <person name="Dolan L."/>
        </authorList>
    </citation>
    <scope>NUCLEOTIDE SEQUENCE [LARGE SCALE GENOMIC DNA]</scope>
    <source>
        <tissue evidence="2">Whole gametophyte</tissue>
    </source>
</reference>
<evidence type="ECO:0000313" key="3">
    <source>
        <dbReference type="Proteomes" id="UP000077202"/>
    </source>
</evidence>
<accession>A0A176WRV4</accession>